<dbReference type="InterPro" id="IPR022212">
    <property type="entry name" value="DUF3741"/>
</dbReference>
<feature type="transmembrane region" description="Helical" evidence="7">
    <location>
        <begin position="789"/>
        <end position="805"/>
    </location>
</feature>
<evidence type="ECO:0000256" key="7">
    <source>
        <dbReference type="SAM" id="Phobius"/>
    </source>
</evidence>
<organism evidence="10 11">
    <name type="scientific">Apostasia shenzhenica</name>
    <dbReference type="NCBI Taxonomy" id="1088818"/>
    <lineage>
        <taxon>Eukaryota</taxon>
        <taxon>Viridiplantae</taxon>
        <taxon>Streptophyta</taxon>
        <taxon>Embryophyta</taxon>
        <taxon>Tracheophyta</taxon>
        <taxon>Spermatophyta</taxon>
        <taxon>Magnoliopsida</taxon>
        <taxon>Liliopsida</taxon>
        <taxon>Asparagales</taxon>
        <taxon>Orchidaceae</taxon>
        <taxon>Apostasioideae</taxon>
        <taxon>Apostasia</taxon>
    </lineage>
</organism>
<evidence type="ECO:0000256" key="1">
    <source>
        <dbReference type="ARBA" id="ARBA00004141"/>
    </source>
</evidence>
<dbReference type="PANTHER" id="PTHR46634:SF3">
    <property type="entry name" value="M REDUCTASE II SUBUNIT GAMMA, PUTATIVE (DUF3741)-RELATED"/>
    <property type="match status" value="1"/>
</dbReference>
<evidence type="ECO:0000256" key="4">
    <source>
        <dbReference type="ARBA" id="ARBA00022989"/>
    </source>
</evidence>
<evidence type="ECO:0000313" key="11">
    <source>
        <dbReference type="Proteomes" id="UP000236161"/>
    </source>
</evidence>
<feature type="domain" description="DUF3741" evidence="8">
    <location>
        <begin position="53"/>
        <end position="97"/>
    </location>
</feature>
<dbReference type="EMBL" id="KZ452023">
    <property type="protein sequence ID" value="PKA50464.1"/>
    <property type="molecule type" value="Genomic_DNA"/>
</dbReference>
<dbReference type="Pfam" id="PF14309">
    <property type="entry name" value="DUF4378"/>
    <property type="match status" value="1"/>
</dbReference>
<dbReference type="PANTHER" id="PTHR46634">
    <property type="entry name" value="M REDUCTASE II SUBUNIT GAMMA, PUTATIVE (DUF3741)-RELATED"/>
    <property type="match status" value="1"/>
</dbReference>
<feature type="region of interest" description="Disordered" evidence="6">
    <location>
        <begin position="167"/>
        <end position="199"/>
    </location>
</feature>
<proteinExistence type="inferred from homology"/>
<evidence type="ECO:0000256" key="5">
    <source>
        <dbReference type="ARBA" id="ARBA00023136"/>
    </source>
</evidence>
<keyword evidence="3 7" id="KW-0812">Transmembrane</keyword>
<dbReference type="Pfam" id="PF12552">
    <property type="entry name" value="DUF3741"/>
    <property type="match status" value="1"/>
</dbReference>
<accession>A0A2I0A4J7</accession>
<dbReference type="OrthoDB" id="1932693at2759"/>
<evidence type="ECO:0000259" key="9">
    <source>
        <dbReference type="Pfam" id="PF14309"/>
    </source>
</evidence>
<keyword evidence="11" id="KW-1185">Reference proteome</keyword>
<gene>
    <name evidence="10" type="ORF">AXF42_Ash013678</name>
</gene>
<feature type="transmembrane region" description="Helical" evidence="7">
    <location>
        <begin position="866"/>
        <end position="887"/>
    </location>
</feature>
<sequence length="960" mass="107589">MQDVNHYHHDNKECRNVCEVRQQKSRSSRFDDQPLQNSYQDVNQNEKMMALVRQKFIEAKHLASDEKLLESKEFQDVLEILNSNRDLFLKFLEEPNSVLSKRLSEFNLIPPPNQTNRITVLKPSKKFEPNAEKLVKKLQCDSKLEIQNNLWSSSFIHPRYEKLSQPTRIVVLKPSPRKDHETKSTAGPNKSSPEQPQWECFYRGSGSGDSLSRHRRDESLLSSVSSNGFVGDESLCNRLEDCIEDTGDLIKLEATASKSRHSWEYLNVRNENPLSFSFMSPTSYSKESSVIREAKKRLSERLAFVALNETSREQIQEQRSANTLGEMLAIPEAKMETRNFVGAGISGSRSCGREEDFSISATSFIGRTKDENTWETSTANLSGSKFVPSSSSSCEKMCLNQEDSDNPTIKTVACKEITKSKTGISFFKERVLGLFFSKIKKADVDKSFSSPLINYENGLPKRSDELSQAAHLSFPEESQGVHVEAGSEQMAVLSHEEPSTSIENPGTVKIHEKFGMNQDQPSPTSVLESPFEDGGNNSGPILSEFPHADNPRSAACTLPWGDSCSELSSPRPLKHSRAFSKAREEDWEDFIFIKNLLSAAGLDNNDQSTIFNRWCSSEIPLDSKLRDKFADRSNHRLLFDFVNSVLLEIGHSAELGGAPVDDISLASQVLFLYRKSRFSGDIELASIKNDINSQIVETLLRKEVGGIGWSELVKSETNIISKDIGGQVLDDLVVEAMGYRSLDSGLLSSVMAEGNVGGEAETDFAQPIAHRKDDLACEVKRKQSLRARYLYGFIFFATNLLAWFVRDYGHAILAGSRCEVARVGGGGLLSSGIMCLYIVFLCWSAIQSEPAAGRSHSMSMNVDGITILSFLLAICAIALSTFSMGIDSDSFQFTKREIQTVDDIPYKYELFHFIFSTGAMYFAMLFISWDLDHPTKNVEVDFSDNYEEHINRPPRTYSSD</sequence>
<dbReference type="AlphaFoldDB" id="A0A2I0A4J7"/>
<dbReference type="STRING" id="1088818.A0A2I0A4J7"/>
<name>A0A2I0A4J7_9ASPA</name>
<dbReference type="Proteomes" id="UP000236161">
    <property type="component" value="Unassembled WGS sequence"/>
</dbReference>
<reference evidence="10 11" key="1">
    <citation type="journal article" date="2017" name="Nature">
        <title>The Apostasia genome and the evolution of orchids.</title>
        <authorList>
            <person name="Zhang G.Q."/>
            <person name="Liu K.W."/>
            <person name="Li Z."/>
            <person name="Lohaus R."/>
            <person name="Hsiao Y.Y."/>
            <person name="Niu S.C."/>
            <person name="Wang J.Y."/>
            <person name="Lin Y.C."/>
            <person name="Xu Q."/>
            <person name="Chen L.J."/>
            <person name="Yoshida K."/>
            <person name="Fujiwara S."/>
            <person name="Wang Z.W."/>
            <person name="Zhang Y.Q."/>
            <person name="Mitsuda N."/>
            <person name="Wang M."/>
            <person name="Liu G.H."/>
            <person name="Pecoraro L."/>
            <person name="Huang H.X."/>
            <person name="Xiao X.J."/>
            <person name="Lin M."/>
            <person name="Wu X.Y."/>
            <person name="Wu W.L."/>
            <person name="Chen Y.Y."/>
            <person name="Chang S.B."/>
            <person name="Sakamoto S."/>
            <person name="Ohme-Takagi M."/>
            <person name="Yagi M."/>
            <person name="Zeng S.J."/>
            <person name="Shen C.Y."/>
            <person name="Yeh C.M."/>
            <person name="Luo Y.B."/>
            <person name="Tsai W.C."/>
            <person name="Van de Peer Y."/>
            <person name="Liu Z.J."/>
        </authorList>
    </citation>
    <scope>NUCLEOTIDE SEQUENCE [LARGE SCALE GENOMIC DNA]</scope>
    <source>
        <strain evidence="11">cv. Shenzhen</strain>
        <tissue evidence="10">Stem</tissue>
    </source>
</reference>
<evidence type="ECO:0000256" key="2">
    <source>
        <dbReference type="ARBA" id="ARBA00006665"/>
    </source>
</evidence>
<comment type="similarity">
    <text evidence="2">Belongs to the TDE1 family.</text>
</comment>
<dbReference type="InterPro" id="IPR005016">
    <property type="entry name" value="TDE1/TMS"/>
</dbReference>
<feature type="compositionally biased region" description="Polar residues" evidence="6">
    <location>
        <begin position="184"/>
        <end position="195"/>
    </location>
</feature>
<feature type="transmembrane region" description="Helical" evidence="7">
    <location>
        <begin position="826"/>
        <end position="846"/>
    </location>
</feature>
<evidence type="ECO:0000256" key="3">
    <source>
        <dbReference type="ARBA" id="ARBA00022692"/>
    </source>
</evidence>
<dbReference type="GO" id="GO:0016020">
    <property type="term" value="C:membrane"/>
    <property type="evidence" value="ECO:0007669"/>
    <property type="project" value="UniProtKB-SubCell"/>
</dbReference>
<keyword evidence="4 7" id="KW-1133">Transmembrane helix</keyword>
<protein>
    <submittedName>
        <fullName evidence="10">Uncharacterized protein</fullName>
    </submittedName>
</protein>
<evidence type="ECO:0000256" key="6">
    <source>
        <dbReference type="SAM" id="MobiDB-lite"/>
    </source>
</evidence>
<evidence type="ECO:0000313" key="10">
    <source>
        <dbReference type="EMBL" id="PKA50464.1"/>
    </source>
</evidence>
<evidence type="ECO:0000259" key="8">
    <source>
        <dbReference type="Pfam" id="PF12552"/>
    </source>
</evidence>
<feature type="transmembrane region" description="Helical" evidence="7">
    <location>
        <begin position="908"/>
        <end position="929"/>
    </location>
</feature>
<dbReference type="Pfam" id="PF03348">
    <property type="entry name" value="Serinc"/>
    <property type="match status" value="1"/>
</dbReference>
<feature type="domain" description="DUF4378" evidence="9">
    <location>
        <begin position="589"/>
        <end position="735"/>
    </location>
</feature>
<dbReference type="InterPro" id="IPR025486">
    <property type="entry name" value="DUF4378"/>
</dbReference>
<keyword evidence="5 7" id="KW-0472">Membrane</keyword>
<comment type="subcellular location">
    <subcellularLocation>
        <location evidence="1">Membrane</location>
        <topology evidence="1">Multi-pass membrane protein</topology>
    </subcellularLocation>
</comment>